<comment type="caution">
    <text evidence="1">The sequence shown here is derived from an EMBL/GenBank/DDBJ whole genome shotgun (WGS) entry which is preliminary data.</text>
</comment>
<dbReference type="Proteomes" id="UP001269144">
    <property type="component" value="Unassembled WGS sequence"/>
</dbReference>
<evidence type="ECO:0008006" key="3">
    <source>
        <dbReference type="Google" id="ProtNLM"/>
    </source>
</evidence>
<organism evidence="1 2">
    <name type="scientific">Paracoccus aurantius</name>
    <dbReference type="NCBI Taxonomy" id="3073814"/>
    <lineage>
        <taxon>Bacteria</taxon>
        <taxon>Pseudomonadati</taxon>
        <taxon>Pseudomonadota</taxon>
        <taxon>Alphaproteobacteria</taxon>
        <taxon>Rhodobacterales</taxon>
        <taxon>Paracoccaceae</taxon>
        <taxon>Paracoccus</taxon>
    </lineage>
</organism>
<dbReference type="Pfam" id="PF13148">
    <property type="entry name" value="DUF3987"/>
    <property type="match status" value="1"/>
</dbReference>
<reference evidence="2" key="1">
    <citation type="submission" date="2023-07" db="EMBL/GenBank/DDBJ databases">
        <title>Paracoccus sp. MBLB3053 whole genome sequence.</title>
        <authorList>
            <person name="Hwang C.Y."/>
            <person name="Cho E.-S."/>
            <person name="Seo M.-J."/>
        </authorList>
    </citation>
    <scope>NUCLEOTIDE SEQUENCE [LARGE SCALE GENOMIC DNA]</scope>
    <source>
        <strain evidence="2">MBLB3053</strain>
    </source>
</reference>
<evidence type="ECO:0000313" key="2">
    <source>
        <dbReference type="Proteomes" id="UP001269144"/>
    </source>
</evidence>
<proteinExistence type="predicted"/>
<dbReference type="InterPro" id="IPR025048">
    <property type="entry name" value="DUF3987"/>
</dbReference>
<sequence>MDDRGKMEWQAIKDPAEAHNEALEAEWRQALADEAAKDEKLESHRLASIEENRRIYGPWIAGTPYPIEQPSLIEALAWNAPGLIGRMVREGAAKRAERGTLIPQLGAALVSFSVMVQGKFVSYWDGHYTPPCAMLVLVGGTGSGKSTAIKLFADYKTYLANNTAAVFISRPKSGPGLLQYASRSPIAAVNIINEEASGILGATGEHSDSSRRMMALIYTAYETGIDPEPSADDKRTTEPLPCPQLSALLCIQNELLQKYDKKFAALGELGRMLFIQIPDLDLIEYEKRPQFSDALIKEINQFIKLAPPMVPTGGLSSNPLKCEIKQTPLLAHFSYVIQYSAEADEYLKSLRLEYDTISRDEKRDLLVRYVAKRMVEAINRIATICGIAAGEWETGISIQTVRWSAAFVKESLQFVIDMAADTGVVDSGAPAPQRIRGAIKAAFSRSLDEWGADARQGINDRLEVKRGALNRLVKDKTGLGAQVKAEIQDMIDDKTLGAIKEQTRGERDRRGPKPEWVFVLRRF</sequence>
<name>A0ABU2HRX9_9RHOB</name>
<dbReference type="RefSeq" id="WP_311159989.1">
    <property type="nucleotide sequence ID" value="NZ_JAVQLW010000001.1"/>
</dbReference>
<accession>A0ABU2HRX9</accession>
<protein>
    <recommendedName>
        <fullName evidence="3">AAA+ ATPase domain-containing protein</fullName>
    </recommendedName>
</protein>
<gene>
    <name evidence="1" type="ORF">RGQ15_09590</name>
</gene>
<dbReference type="EMBL" id="JAVQLW010000001">
    <property type="protein sequence ID" value="MDS9467819.1"/>
    <property type="molecule type" value="Genomic_DNA"/>
</dbReference>
<evidence type="ECO:0000313" key="1">
    <source>
        <dbReference type="EMBL" id="MDS9467819.1"/>
    </source>
</evidence>
<keyword evidence="2" id="KW-1185">Reference proteome</keyword>